<dbReference type="AlphaFoldDB" id="A0A7X6B850"/>
<keyword evidence="2" id="KW-0808">Transferase</keyword>
<proteinExistence type="predicted"/>
<name>A0A7X6B850_9SPHN</name>
<evidence type="ECO:0000259" key="1">
    <source>
        <dbReference type="Pfam" id="PF13439"/>
    </source>
</evidence>
<dbReference type="Pfam" id="PF13439">
    <property type="entry name" value="Glyco_transf_4"/>
    <property type="match status" value="1"/>
</dbReference>
<comment type="caution">
    <text evidence="2">The sequence shown here is derived from an EMBL/GenBank/DDBJ whole genome shotgun (WGS) entry which is preliminary data.</text>
</comment>
<dbReference type="Proteomes" id="UP000535078">
    <property type="component" value="Unassembled WGS sequence"/>
</dbReference>
<dbReference type="InterPro" id="IPR028098">
    <property type="entry name" value="Glyco_trans_4-like_N"/>
</dbReference>
<keyword evidence="3" id="KW-1185">Reference proteome</keyword>
<dbReference type="EMBL" id="JAATIT010000001">
    <property type="protein sequence ID" value="NJB88113.1"/>
    <property type="molecule type" value="Genomic_DNA"/>
</dbReference>
<feature type="domain" description="Glycosyltransferase subfamily 4-like N-terminal" evidence="1">
    <location>
        <begin position="15"/>
        <end position="163"/>
    </location>
</feature>
<dbReference type="SUPFAM" id="SSF53756">
    <property type="entry name" value="UDP-Glycosyltransferase/glycogen phosphorylase"/>
    <property type="match status" value="1"/>
</dbReference>
<dbReference type="Pfam" id="PF13692">
    <property type="entry name" value="Glyco_trans_1_4"/>
    <property type="match status" value="1"/>
</dbReference>
<reference evidence="2 3" key="1">
    <citation type="submission" date="2020-03" db="EMBL/GenBank/DDBJ databases">
        <title>Genomic Encyclopedia of Type Strains, Phase IV (KMG-IV): sequencing the most valuable type-strain genomes for metagenomic binning, comparative biology and taxonomic classification.</title>
        <authorList>
            <person name="Goeker M."/>
        </authorList>
    </citation>
    <scope>NUCLEOTIDE SEQUENCE [LARGE SCALE GENOMIC DNA]</scope>
    <source>
        <strain evidence="2 3">DSM 25229</strain>
    </source>
</reference>
<dbReference type="PANTHER" id="PTHR45947">
    <property type="entry name" value="SULFOQUINOVOSYL TRANSFERASE SQD2"/>
    <property type="match status" value="1"/>
</dbReference>
<dbReference type="RefSeq" id="WP_167918757.1">
    <property type="nucleotide sequence ID" value="NZ_JAATIT010000001.1"/>
</dbReference>
<dbReference type="Gene3D" id="3.40.50.2000">
    <property type="entry name" value="Glycogen Phosphorylase B"/>
    <property type="match status" value="2"/>
</dbReference>
<organism evidence="2 3">
    <name type="scientific">Sphingopyxis italica</name>
    <dbReference type="NCBI Taxonomy" id="1129133"/>
    <lineage>
        <taxon>Bacteria</taxon>
        <taxon>Pseudomonadati</taxon>
        <taxon>Pseudomonadota</taxon>
        <taxon>Alphaproteobacteria</taxon>
        <taxon>Sphingomonadales</taxon>
        <taxon>Sphingomonadaceae</taxon>
        <taxon>Sphingopyxis</taxon>
    </lineage>
</organism>
<protein>
    <submittedName>
        <fullName evidence="2">Glycosyltransferase involved in cell wall biosynthesis</fullName>
    </submittedName>
</protein>
<accession>A0A7X6B850</accession>
<sequence>MANLLFITRKWTPAVGGMETYSHKLSEALRALLPVRIHRLAGRRGGSPPRAISLVFFALTSIIRIAAQRRPAAVVHLGDMALWPLGIAARLRSRKSRLILSAHGTDVAYPRRGGVKGRVYGLYLRLGARLLPSATVIANSEATRAVARESGWSCDEVIPLATDLAGPAPTGHFEHYILFAGRLVERKGCRWFIREVLPHLPPSVRLRIAGTIWDEEERAALRDPRVDFVGSLDGSVLVDAYRHALCVVVPNIETRSKEIEGFGLVATEAAAAGGIVIASRIDGLVQAVTDDLTGFLVPAGDSAEWLRAIAGVADWDRHARRSFAERSMAHCRTFYSWDRVARDTLGAYNLPLS</sequence>
<gene>
    <name evidence="2" type="ORF">GGR90_000265</name>
</gene>
<evidence type="ECO:0000313" key="2">
    <source>
        <dbReference type="EMBL" id="NJB88113.1"/>
    </source>
</evidence>
<dbReference type="GO" id="GO:0016758">
    <property type="term" value="F:hexosyltransferase activity"/>
    <property type="evidence" value="ECO:0007669"/>
    <property type="project" value="TreeGrafter"/>
</dbReference>
<dbReference type="PANTHER" id="PTHR45947:SF3">
    <property type="entry name" value="SULFOQUINOVOSYL TRANSFERASE SQD2"/>
    <property type="match status" value="1"/>
</dbReference>
<dbReference type="CDD" id="cd03801">
    <property type="entry name" value="GT4_PimA-like"/>
    <property type="match status" value="1"/>
</dbReference>
<evidence type="ECO:0000313" key="3">
    <source>
        <dbReference type="Proteomes" id="UP000535078"/>
    </source>
</evidence>
<dbReference type="InterPro" id="IPR050194">
    <property type="entry name" value="Glycosyltransferase_grp1"/>
</dbReference>